<evidence type="ECO:0000313" key="1">
    <source>
        <dbReference type="EMBL" id="SEF91992.1"/>
    </source>
</evidence>
<keyword evidence="2" id="KW-1185">Reference proteome</keyword>
<accession>A0A1H5VXI4</accession>
<name>A0A1H5VXI4_9BACT</name>
<organism evidence="1 2">
    <name type="scientific">Algoriphagus boritolerans DSM 17298 = JCM 18970</name>
    <dbReference type="NCBI Taxonomy" id="1120964"/>
    <lineage>
        <taxon>Bacteria</taxon>
        <taxon>Pseudomonadati</taxon>
        <taxon>Bacteroidota</taxon>
        <taxon>Cytophagia</taxon>
        <taxon>Cytophagales</taxon>
        <taxon>Cyclobacteriaceae</taxon>
        <taxon>Algoriphagus</taxon>
    </lineage>
</organism>
<dbReference type="AlphaFoldDB" id="A0A1H5VXI4"/>
<proteinExistence type="predicted"/>
<dbReference type="EMBL" id="FNVR01000008">
    <property type="protein sequence ID" value="SEF91992.1"/>
    <property type="molecule type" value="Genomic_DNA"/>
</dbReference>
<evidence type="ECO:0000313" key="2">
    <source>
        <dbReference type="Proteomes" id="UP000236736"/>
    </source>
</evidence>
<protein>
    <submittedName>
        <fullName evidence="1">Uncharacterized protein</fullName>
    </submittedName>
</protein>
<gene>
    <name evidence="1" type="ORF">SAMN03080598_01868</name>
</gene>
<sequence>MKVIFLIMAESSRLFSKVKRIQNDVNADCKANAPNQEVNDLAPKTHLFEFEENQ</sequence>
<reference evidence="2" key="1">
    <citation type="submission" date="2016-10" db="EMBL/GenBank/DDBJ databases">
        <authorList>
            <person name="Varghese N."/>
            <person name="Submissions S."/>
        </authorList>
    </citation>
    <scope>NUCLEOTIDE SEQUENCE [LARGE SCALE GENOMIC DNA]</scope>
    <source>
        <strain evidence="2">DSM 17298</strain>
    </source>
</reference>
<dbReference type="Proteomes" id="UP000236736">
    <property type="component" value="Unassembled WGS sequence"/>
</dbReference>